<dbReference type="InParanoid" id="A0A068UG12"/>
<protein>
    <submittedName>
        <fullName evidence="1">Uncharacterized protein</fullName>
    </submittedName>
</protein>
<organism evidence="1 2">
    <name type="scientific">Coffea canephora</name>
    <name type="common">Robusta coffee</name>
    <dbReference type="NCBI Taxonomy" id="49390"/>
    <lineage>
        <taxon>Eukaryota</taxon>
        <taxon>Viridiplantae</taxon>
        <taxon>Streptophyta</taxon>
        <taxon>Embryophyta</taxon>
        <taxon>Tracheophyta</taxon>
        <taxon>Spermatophyta</taxon>
        <taxon>Magnoliopsida</taxon>
        <taxon>eudicotyledons</taxon>
        <taxon>Gunneridae</taxon>
        <taxon>Pentapetalae</taxon>
        <taxon>asterids</taxon>
        <taxon>lamiids</taxon>
        <taxon>Gentianales</taxon>
        <taxon>Rubiaceae</taxon>
        <taxon>Ixoroideae</taxon>
        <taxon>Gardenieae complex</taxon>
        <taxon>Bertiereae - Coffeeae clade</taxon>
        <taxon>Coffeeae</taxon>
        <taxon>Coffea</taxon>
    </lineage>
</organism>
<evidence type="ECO:0000313" key="2">
    <source>
        <dbReference type="Proteomes" id="UP000295252"/>
    </source>
</evidence>
<dbReference type="Gramene" id="CDP06573">
    <property type="protein sequence ID" value="CDP06573"/>
    <property type="gene ID" value="GSCOC_T00023474001"/>
</dbReference>
<name>A0A068UG12_COFCA</name>
<sequence length="78" mass="8508">MTRSSRMINICRSTLLHSPSSVVGRAIFPHQLVCTCSEYTEQRTARALYTGSLGPTLGAQTMTVSSTDHMRQSSTLST</sequence>
<dbReference type="Proteomes" id="UP000295252">
    <property type="component" value="Chromosome VIII"/>
</dbReference>
<reference evidence="2" key="1">
    <citation type="journal article" date="2014" name="Science">
        <title>The coffee genome provides insight into the convergent evolution of caffeine biosynthesis.</title>
        <authorList>
            <person name="Denoeud F."/>
            <person name="Carretero-Paulet L."/>
            <person name="Dereeper A."/>
            <person name="Droc G."/>
            <person name="Guyot R."/>
            <person name="Pietrella M."/>
            <person name="Zheng C."/>
            <person name="Alberti A."/>
            <person name="Anthony F."/>
            <person name="Aprea G."/>
            <person name="Aury J.M."/>
            <person name="Bento P."/>
            <person name="Bernard M."/>
            <person name="Bocs S."/>
            <person name="Campa C."/>
            <person name="Cenci A."/>
            <person name="Combes M.C."/>
            <person name="Crouzillat D."/>
            <person name="Da Silva C."/>
            <person name="Daddiego L."/>
            <person name="De Bellis F."/>
            <person name="Dussert S."/>
            <person name="Garsmeur O."/>
            <person name="Gayraud T."/>
            <person name="Guignon V."/>
            <person name="Jahn K."/>
            <person name="Jamilloux V."/>
            <person name="Joet T."/>
            <person name="Labadie K."/>
            <person name="Lan T."/>
            <person name="Leclercq J."/>
            <person name="Lepelley M."/>
            <person name="Leroy T."/>
            <person name="Li L.T."/>
            <person name="Librado P."/>
            <person name="Lopez L."/>
            <person name="Munoz A."/>
            <person name="Noel B."/>
            <person name="Pallavicini A."/>
            <person name="Perrotta G."/>
            <person name="Poncet V."/>
            <person name="Pot D."/>
            <person name="Priyono X."/>
            <person name="Rigoreau M."/>
            <person name="Rouard M."/>
            <person name="Rozas J."/>
            <person name="Tranchant-Dubreuil C."/>
            <person name="VanBuren R."/>
            <person name="Zhang Q."/>
            <person name="Andrade A.C."/>
            <person name="Argout X."/>
            <person name="Bertrand B."/>
            <person name="de Kochko A."/>
            <person name="Graziosi G."/>
            <person name="Henry R.J."/>
            <person name="Jayarama X."/>
            <person name="Ming R."/>
            <person name="Nagai C."/>
            <person name="Rounsley S."/>
            <person name="Sankoff D."/>
            <person name="Giuliano G."/>
            <person name="Albert V.A."/>
            <person name="Wincker P."/>
            <person name="Lashermes P."/>
        </authorList>
    </citation>
    <scope>NUCLEOTIDE SEQUENCE [LARGE SCALE GENOMIC DNA]</scope>
    <source>
        <strain evidence="2">cv. DH200-94</strain>
    </source>
</reference>
<gene>
    <name evidence="1" type="ORF">GSCOC_T00023474001</name>
</gene>
<accession>A0A068UG12</accession>
<dbReference type="EMBL" id="HG739106">
    <property type="protein sequence ID" value="CDP06573.1"/>
    <property type="molecule type" value="Genomic_DNA"/>
</dbReference>
<proteinExistence type="predicted"/>
<dbReference type="AlphaFoldDB" id="A0A068UG12"/>
<evidence type="ECO:0000313" key="1">
    <source>
        <dbReference type="EMBL" id="CDP06573.1"/>
    </source>
</evidence>
<keyword evidence="2" id="KW-1185">Reference proteome</keyword>